<dbReference type="PANTHER" id="PTHR21258">
    <property type="entry name" value="DOCKING PROTEIN RELATED"/>
    <property type="match status" value="1"/>
</dbReference>
<evidence type="ECO:0000313" key="5">
    <source>
        <dbReference type="RefSeq" id="XP_013779100.1"/>
    </source>
</evidence>
<dbReference type="PANTHER" id="PTHR21258:SF62">
    <property type="entry name" value="INSULIN RECEPTOR SUBSTRATE 1"/>
    <property type="match status" value="1"/>
</dbReference>
<dbReference type="GeneID" id="106463599"/>
<feature type="region of interest" description="Disordered" evidence="1">
    <location>
        <begin position="395"/>
        <end position="417"/>
    </location>
</feature>
<accession>A0ABM1BC89</accession>
<dbReference type="SMART" id="SM00310">
    <property type="entry name" value="PTBI"/>
    <property type="match status" value="1"/>
</dbReference>
<dbReference type="SMART" id="SM00233">
    <property type="entry name" value="PH"/>
    <property type="match status" value="1"/>
</dbReference>
<evidence type="ECO:0000259" key="2">
    <source>
        <dbReference type="PROSITE" id="PS50003"/>
    </source>
</evidence>
<proteinExistence type="predicted"/>
<dbReference type="Pfam" id="PF00169">
    <property type="entry name" value="PH"/>
    <property type="match status" value="1"/>
</dbReference>
<feature type="region of interest" description="Disordered" evidence="1">
    <location>
        <begin position="446"/>
        <end position="479"/>
    </location>
</feature>
<evidence type="ECO:0000256" key="1">
    <source>
        <dbReference type="SAM" id="MobiDB-lite"/>
    </source>
</evidence>
<feature type="domain" description="PH" evidence="2">
    <location>
        <begin position="9"/>
        <end position="117"/>
    </location>
</feature>
<dbReference type="InterPro" id="IPR001849">
    <property type="entry name" value="PH_domain"/>
</dbReference>
<organism evidence="4 5">
    <name type="scientific">Limulus polyphemus</name>
    <name type="common">Atlantic horseshoe crab</name>
    <dbReference type="NCBI Taxonomy" id="6850"/>
    <lineage>
        <taxon>Eukaryota</taxon>
        <taxon>Metazoa</taxon>
        <taxon>Ecdysozoa</taxon>
        <taxon>Arthropoda</taxon>
        <taxon>Chelicerata</taxon>
        <taxon>Merostomata</taxon>
        <taxon>Xiphosura</taxon>
        <taxon>Limulidae</taxon>
        <taxon>Limulus</taxon>
    </lineage>
</organism>
<feature type="region of interest" description="Disordered" evidence="1">
    <location>
        <begin position="511"/>
        <end position="540"/>
    </location>
</feature>
<dbReference type="PROSITE" id="PS51064">
    <property type="entry name" value="IRS_PTB"/>
    <property type="match status" value="1"/>
</dbReference>
<feature type="region of interest" description="Disordered" evidence="1">
    <location>
        <begin position="332"/>
        <end position="357"/>
    </location>
</feature>
<dbReference type="Gene3D" id="2.30.29.30">
    <property type="entry name" value="Pleckstrin-homology domain (PH domain)/Phosphotyrosine-binding domain (PTB)"/>
    <property type="match status" value="2"/>
</dbReference>
<feature type="compositionally biased region" description="Low complexity" evidence="1">
    <location>
        <begin position="253"/>
        <end position="274"/>
    </location>
</feature>
<feature type="compositionally biased region" description="Polar residues" evidence="1">
    <location>
        <begin position="511"/>
        <end position="521"/>
    </location>
</feature>
<feature type="domain" description="IRS-type PTB" evidence="3">
    <location>
        <begin position="150"/>
        <end position="258"/>
    </location>
</feature>
<feature type="region of interest" description="Disordered" evidence="1">
    <location>
        <begin position="251"/>
        <end position="290"/>
    </location>
</feature>
<dbReference type="PROSITE" id="PS50003">
    <property type="entry name" value="PH_DOMAIN"/>
    <property type="match status" value="1"/>
</dbReference>
<evidence type="ECO:0000313" key="4">
    <source>
        <dbReference type="Proteomes" id="UP000694941"/>
    </source>
</evidence>
<dbReference type="SUPFAM" id="SSF50729">
    <property type="entry name" value="PH domain-like"/>
    <property type="match status" value="2"/>
</dbReference>
<dbReference type="SMART" id="SM01244">
    <property type="entry name" value="IRS"/>
    <property type="match status" value="1"/>
</dbReference>
<dbReference type="Proteomes" id="UP000694941">
    <property type="component" value="Unplaced"/>
</dbReference>
<gene>
    <name evidence="5" type="primary">LOC106463599</name>
</gene>
<dbReference type="InterPro" id="IPR002404">
    <property type="entry name" value="IRS_PTB"/>
</dbReference>
<dbReference type="RefSeq" id="XP_013779100.1">
    <property type="nucleotide sequence ID" value="XM_013923646.2"/>
</dbReference>
<feature type="compositionally biased region" description="Basic and acidic residues" evidence="1">
    <location>
        <begin position="448"/>
        <end position="464"/>
    </location>
</feature>
<dbReference type="Pfam" id="PF02174">
    <property type="entry name" value="IRS"/>
    <property type="match status" value="1"/>
</dbReference>
<dbReference type="InterPro" id="IPR050996">
    <property type="entry name" value="Docking_Protein_DOK"/>
</dbReference>
<keyword evidence="4" id="KW-1185">Reference proteome</keyword>
<sequence length="557" mass="62316">MMACIEKDVALKTGFLCIAPQRQGILKKSWSKRYIALYQTSINGIRRLEIFDRENNFLRQTPSKIIPLTDCIKVMPASQKQQANVFEVRTIHHTYTLSAETFQEMMDWVSSIQEVAFGLSSNSSTEVSSFSNTFQESTEEENLLYASINAPEVYQVKVVESEAANRCGLQGNYLLIVKSASVYLAEQGQLGSIGKTIQTWPYRYIRRYGKTPKGFCFEAGRRCQSGEGQFYFETIHGLAIFQSITAHMSALKSSPSESDSQHSPSPGPESGNNSFNLWQPPPSIEDSKLTSEVNNQKCILDCPNSLLNKKDDFFNYSALELPTLAKDLKTLTIDKPPNLKPRPPVSKPPRKSKLNNNNKFSFEESLMVPSRHSIVPEGQYEQPIQLKKISDTLSPQQLARKDESKENQASQPLCASFEEEPLSPKLLDNKSTLKFKSLLPYRAITDLGPHKSEDGESSKHEYDHLNLTGGSAGHLPTLSPNNQHIYGKLSFPSGYKMSSLSTESDYANVNSSNPFLISSAENTKHPPPSQPDPKQVDEELDYANVDMCRFQCCSSSN</sequence>
<reference evidence="5" key="1">
    <citation type="submission" date="2025-08" db="UniProtKB">
        <authorList>
            <consortium name="RefSeq"/>
        </authorList>
    </citation>
    <scope>IDENTIFICATION</scope>
    <source>
        <tissue evidence="5">Muscle</tissue>
    </source>
</reference>
<name>A0ABM1BC89_LIMPO</name>
<dbReference type="InterPro" id="IPR011993">
    <property type="entry name" value="PH-like_dom_sf"/>
</dbReference>
<evidence type="ECO:0000259" key="3">
    <source>
        <dbReference type="PROSITE" id="PS51064"/>
    </source>
</evidence>
<feature type="compositionally biased region" description="Pro residues" evidence="1">
    <location>
        <begin position="338"/>
        <end position="347"/>
    </location>
</feature>
<protein>
    <submittedName>
        <fullName evidence="5">Uncharacterized protein LOC106463599</fullName>
    </submittedName>
</protein>